<dbReference type="RefSeq" id="WP_090922622.1">
    <property type="nucleotide sequence ID" value="NZ_FMVM01000012.1"/>
</dbReference>
<gene>
    <name evidence="1" type="ORF">SAMN05720606_112176</name>
</gene>
<dbReference type="STRING" id="582692.SAMN05720606_112176"/>
<dbReference type="EMBL" id="FMVM01000012">
    <property type="protein sequence ID" value="SCY93503.1"/>
    <property type="molecule type" value="Genomic_DNA"/>
</dbReference>
<protein>
    <submittedName>
        <fullName evidence="1">Uncharacterized protein</fullName>
    </submittedName>
</protein>
<keyword evidence="2" id="KW-1185">Reference proteome</keyword>
<name>A0A1G5JYN1_9BACL</name>
<dbReference type="NCBIfam" id="NF041813">
    <property type="entry name" value="Avs2"/>
    <property type="match status" value="1"/>
</dbReference>
<dbReference type="Proteomes" id="UP000198538">
    <property type="component" value="Unassembled WGS sequence"/>
</dbReference>
<evidence type="ECO:0000313" key="2">
    <source>
        <dbReference type="Proteomes" id="UP000198538"/>
    </source>
</evidence>
<proteinExistence type="predicted"/>
<accession>A0A1G5JYN1</accession>
<sequence length="1443" mass="170572">MSQFNWLNIRSFSNSQNNAFEELICQLAREEDIYRKVSFTRVGAPDGGVESYCKLENGEEYGWQAKYFNSMGDSQWKQLEKSFKTAFLKHPKLTKYYICIPLDRQDPRIDNQKWFMDKWNDYISEWSDFAKIQSRNIEFEYWGSSELLARLSQEKHAGKVRFWFNDEEFSQRWFGDKLQLNIDSLGHRYTPELNYELEIAKVFDGVARGSGFNNQMDEVYNEFQKRMKKAISLVREESLIELKNEIMQIYTKLNDYYYGINFDEMEDIDLEMINDTCNEIDNLIWECIEKFEKINLKEKGEKKQEINRYAENNKFSSEINDLKQVHTAIGQLRNFVDSPTALIANSGVLILKGDAGIGKSHLLADVATKRNADGNPVILLLGQHFIDDQNPWTQILHNQLRLNMNEEEFLGALNSKAQSMGVRLLFIIDAINEGRGKYFWKDHVKGFIRTISKYKWLGLVLSIRTSYEKAILPLDLITEKEAVRVTHYGFTDVEYEASKMFFDNYNIQQPSIPLLHPEFQNPLFLKLFCQGLFKAGLNYIPDGFEGISKILNFFLISVNNRLGEPNRFDYSNNINLVQKAIMAIIAEKLKKNSQYLRFEEANEIVCSEVKEYTEKWRQFLNELINEGILTLNLFYVSSNEYVNGVYFAYERFDDHITASFLLDKHLNIENPMETFRDNPNLNELVKDETSCYRNKGLIEAFSIQIPEKIGMEFFEIAPFCKSYYPVIDAFVNGLLWRKTNTINENIIPYINEHVLRRRGTYETFWDTVLQVSSNPKHFFNGYKIHEHLMKFSLADRDAEWTQYISPRFSGNSAIKRLIDWAWTEENRIYISDESVKLAAVTISWFLVSPNRKLRDYSTKALICLLRNRINVLVDVLRMFEKVNDPYVYERLFAVAYGCALRTEKKMDLEDLCNYIYSTIFDKEYIYPHILLRDYSRGVIEYALYSGIQLNVDLKKASPPYRSEWYIKKPTIKEIDEYDYDYESKDFKNHYWAQKNILDSMTTEYGRGTGAYGDFGRYIFQSAVSNWEEHFDPQELSNIATQRVFELGYNVEIHGKYDFHEVGSSDRHEHSNERIGKKYQWIAFHELLAKLTDNYSMSEIDYGWHEESDDDFDLNDFDIIDWIKSLESLPIQSLESESEEELYQENQSETSIRCKRKYKKMDYNGPWNPFVRDIDPTVLITQTNKNNKNYYSNIYDLPEIDLDKWVHDFKEIPKLNNIFFTSQNGKEFILLSSHIKWLRQKNEEDYKNRQELFVKTTALLVPTELTTQYSESKNVHDYSYKNHWESDYKIFASEFYWHPAYKEYRSEAGEHLDISSEVKTTTFEYRWEKGYDRSIIDSVSFLMPSEFIVNELGLSQHKEGYWYNGHNEIICYDVALEGYNPGLLIEKNSLEKILVEKNMSIIWDVYLEKVANKELHEWRMVTALIDGQITIKNIYDEANWPLQY</sequence>
<evidence type="ECO:0000313" key="1">
    <source>
        <dbReference type="EMBL" id="SCY93503.1"/>
    </source>
</evidence>
<reference evidence="2" key="1">
    <citation type="submission" date="2016-10" db="EMBL/GenBank/DDBJ databases">
        <authorList>
            <person name="Varghese N."/>
            <person name="Submissions S."/>
        </authorList>
    </citation>
    <scope>NUCLEOTIDE SEQUENCE [LARGE SCALE GENOMIC DNA]</scope>
    <source>
        <strain evidence="2">BL9</strain>
    </source>
</reference>
<organism evidence="1 2">
    <name type="scientific">Paenibacillus polysaccharolyticus</name>
    <dbReference type="NCBI Taxonomy" id="582692"/>
    <lineage>
        <taxon>Bacteria</taxon>
        <taxon>Bacillati</taxon>
        <taxon>Bacillota</taxon>
        <taxon>Bacilli</taxon>
        <taxon>Bacillales</taxon>
        <taxon>Paenibacillaceae</taxon>
        <taxon>Paenibacillus</taxon>
    </lineage>
</organism>